<evidence type="ECO:0000256" key="4">
    <source>
        <dbReference type="ARBA" id="ARBA00022741"/>
    </source>
</evidence>
<dbReference type="PANTHER" id="PTHR43065:SF46">
    <property type="entry name" value="C4-DICARBOXYLATE TRANSPORT SENSOR PROTEIN DCTB"/>
    <property type="match status" value="1"/>
</dbReference>
<gene>
    <name evidence="11" type="ORF">GCM10023213_11510</name>
</gene>
<evidence type="ECO:0000256" key="1">
    <source>
        <dbReference type="ARBA" id="ARBA00000085"/>
    </source>
</evidence>
<sequence length="551" mass="59614">MTLSPDTLRPDTLAELEASLHQMKTANYFLRVAVDQVPEAVLILEAEKTENSGPKVLFSNAAAAVLVGVEPEKGLRGMGIGDLAAGDLDAATLLDSLNRAVEDGGAYECEALVQNFYGHPPQRCNWRVRAVFNSLRKLLNFTLVITPLKAVAAPAPQKTVPLRGEDLDTQSDQLKQDNLAALAQGIAHDVNNLLGPVTMRLSDLLQQVQGQPALQEELQLIFSGLKRARQFTSQVVTACKAKPNQKQPIDLAAIIHDTVKFAGAGSNAQLRVRLGSALRWPVADGVKISQVLQNLILNGIQAMPQGGYMDVDAENTDIGIGQDEVLKPGPYVRVTVRDRGCGIAPENMERLFKETFTTKPDGNGIGLTTCKLFIKAHEGDIRVSSRLNVGTEFSVYLPAVPAMTAHAGSGEKDHAPVPLKKGRGRVLIVDDEDDLRKVANLILKRCGYDVVECDNGQDAVKIYHSLARTGTPPDVVLMDLTLRGGMNGGETAEEILRFDPEARLVVTSGSVNEDVQLTYLEKGFVGVLPKPYEAGELTQIVHRVVTMMSRA</sequence>
<dbReference type="SUPFAM" id="SSF52172">
    <property type="entry name" value="CheY-like"/>
    <property type="match status" value="1"/>
</dbReference>
<dbReference type="PROSITE" id="PS50110">
    <property type="entry name" value="RESPONSE_REGULATORY"/>
    <property type="match status" value="1"/>
</dbReference>
<evidence type="ECO:0000256" key="2">
    <source>
        <dbReference type="ARBA" id="ARBA00012438"/>
    </source>
</evidence>
<evidence type="ECO:0000256" key="6">
    <source>
        <dbReference type="ARBA" id="ARBA00022840"/>
    </source>
</evidence>
<dbReference type="Gene3D" id="1.10.287.130">
    <property type="match status" value="1"/>
</dbReference>
<dbReference type="Gene3D" id="3.40.50.2300">
    <property type="match status" value="1"/>
</dbReference>
<dbReference type="Pfam" id="PF02518">
    <property type="entry name" value="HATPase_c"/>
    <property type="match status" value="1"/>
</dbReference>
<dbReference type="InterPro" id="IPR036890">
    <property type="entry name" value="HATPase_C_sf"/>
</dbReference>
<dbReference type="InterPro" id="IPR003594">
    <property type="entry name" value="HATPase_dom"/>
</dbReference>
<evidence type="ECO:0000256" key="3">
    <source>
        <dbReference type="ARBA" id="ARBA00022679"/>
    </source>
</evidence>
<keyword evidence="3" id="KW-0808">Transferase</keyword>
<dbReference type="Pfam" id="PF00072">
    <property type="entry name" value="Response_reg"/>
    <property type="match status" value="1"/>
</dbReference>
<dbReference type="PRINTS" id="PR00344">
    <property type="entry name" value="BCTRLSENSOR"/>
</dbReference>
<evidence type="ECO:0000256" key="8">
    <source>
        <dbReference type="PROSITE-ProRule" id="PRU00169"/>
    </source>
</evidence>
<dbReference type="InterPro" id="IPR004358">
    <property type="entry name" value="Sig_transdc_His_kin-like_C"/>
</dbReference>
<comment type="caution">
    <text evidence="11">The sequence shown here is derived from an EMBL/GenBank/DDBJ whole genome shotgun (WGS) entry which is preliminary data.</text>
</comment>
<keyword evidence="6" id="KW-0067">ATP-binding</keyword>
<evidence type="ECO:0000256" key="7">
    <source>
        <dbReference type="ARBA" id="ARBA00023012"/>
    </source>
</evidence>
<proteinExistence type="predicted"/>
<evidence type="ECO:0000313" key="11">
    <source>
        <dbReference type="EMBL" id="GAA5136467.1"/>
    </source>
</evidence>
<dbReference type="Gene3D" id="3.30.565.10">
    <property type="entry name" value="Histidine kinase-like ATPase, C-terminal domain"/>
    <property type="match status" value="1"/>
</dbReference>
<feature type="modified residue" description="4-aspartylphosphate" evidence="8">
    <location>
        <position position="479"/>
    </location>
</feature>
<keyword evidence="8" id="KW-0597">Phosphoprotein</keyword>
<keyword evidence="7" id="KW-0902">Two-component regulatory system</keyword>
<feature type="domain" description="Response regulatory" evidence="10">
    <location>
        <begin position="425"/>
        <end position="545"/>
    </location>
</feature>
<dbReference type="InterPro" id="IPR005467">
    <property type="entry name" value="His_kinase_dom"/>
</dbReference>
<dbReference type="SMART" id="SM00387">
    <property type="entry name" value="HATPase_c"/>
    <property type="match status" value="1"/>
</dbReference>
<dbReference type="EMBL" id="BAABIA010000002">
    <property type="protein sequence ID" value="GAA5136467.1"/>
    <property type="molecule type" value="Genomic_DNA"/>
</dbReference>
<name>A0ABP9NY61_9BACT</name>
<dbReference type="CDD" id="cd00156">
    <property type="entry name" value="REC"/>
    <property type="match status" value="1"/>
</dbReference>
<dbReference type="InterPro" id="IPR001789">
    <property type="entry name" value="Sig_transdc_resp-reg_receiver"/>
</dbReference>
<evidence type="ECO:0000256" key="5">
    <source>
        <dbReference type="ARBA" id="ARBA00022777"/>
    </source>
</evidence>
<dbReference type="SUPFAM" id="SSF55874">
    <property type="entry name" value="ATPase domain of HSP90 chaperone/DNA topoisomerase II/histidine kinase"/>
    <property type="match status" value="1"/>
</dbReference>
<evidence type="ECO:0000259" key="9">
    <source>
        <dbReference type="PROSITE" id="PS50109"/>
    </source>
</evidence>
<organism evidence="11 12">
    <name type="scientific">Prosthecobacter algae</name>
    <dbReference type="NCBI Taxonomy" id="1144682"/>
    <lineage>
        <taxon>Bacteria</taxon>
        <taxon>Pseudomonadati</taxon>
        <taxon>Verrucomicrobiota</taxon>
        <taxon>Verrucomicrobiia</taxon>
        <taxon>Verrucomicrobiales</taxon>
        <taxon>Verrucomicrobiaceae</taxon>
        <taxon>Prosthecobacter</taxon>
    </lineage>
</organism>
<dbReference type="PROSITE" id="PS50109">
    <property type="entry name" value="HIS_KIN"/>
    <property type="match status" value="1"/>
</dbReference>
<keyword evidence="5" id="KW-0418">Kinase</keyword>
<dbReference type="SMART" id="SM00448">
    <property type="entry name" value="REC"/>
    <property type="match status" value="1"/>
</dbReference>
<accession>A0ABP9NY61</accession>
<feature type="domain" description="Histidine kinase" evidence="9">
    <location>
        <begin position="185"/>
        <end position="401"/>
    </location>
</feature>
<comment type="catalytic activity">
    <reaction evidence="1">
        <text>ATP + protein L-histidine = ADP + protein N-phospho-L-histidine.</text>
        <dbReference type="EC" id="2.7.13.3"/>
    </reaction>
</comment>
<keyword evidence="12" id="KW-1185">Reference proteome</keyword>
<dbReference type="RefSeq" id="WP_345735413.1">
    <property type="nucleotide sequence ID" value="NZ_BAABIA010000002.1"/>
</dbReference>
<protein>
    <recommendedName>
        <fullName evidence="2">histidine kinase</fullName>
        <ecNumber evidence="2">2.7.13.3</ecNumber>
    </recommendedName>
</protein>
<dbReference type="Proteomes" id="UP001499852">
    <property type="component" value="Unassembled WGS sequence"/>
</dbReference>
<dbReference type="InterPro" id="IPR011006">
    <property type="entry name" value="CheY-like_superfamily"/>
</dbReference>
<evidence type="ECO:0000259" key="10">
    <source>
        <dbReference type="PROSITE" id="PS50110"/>
    </source>
</evidence>
<reference evidence="12" key="1">
    <citation type="journal article" date="2019" name="Int. J. Syst. Evol. Microbiol.">
        <title>The Global Catalogue of Microorganisms (GCM) 10K type strain sequencing project: providing services to taxonomists for standard genome sequencing and annotation.</title>
        <authorList>
            <consortium name="The Broad Institute Genomics Platform"/>
            <consortium name="The Broad Institute Genome Sequencing Center for Infectious Disease"/>
            <person name="Wu L."/>
            <person name="Ma J."/>
        </authorList>
    </citation>
    <scope>NUCLEOTIDE SEQUENCE [LARGE SCALE GENOMIC DNA]</scope>
    <source>
        <strain evidence="12">JCM 18053</strain>
    </source>
</reference>
<dbReference type="EC" id="2.7.13.3" evidence="2"/>
<keyword evidence="4" id="KW-0547">Nucleotide-binding</keyword>
<dbReference type="PANTHER" id="PTHR43065">
    <property type="entry name" value="SENSOR HISTIDINE KINASE"/>
    <property type="match status" value="1"/>
</dbReference>
<evidence type="ECO:0000313" key="12">
    <source>
        <dbReference type="Proteomes" id="UP001499852"/>
    </source>
</evidence>